<dbReference type="Proteomes" id="UP000285138">
    <property type="component" value="Unassembled WGS sequence"/>
</dbReference>
<gene>
    <name evidence="1" type="ORF">D5R97_04030</name>
</gene>
<accession>A0A424YFY4</accession>
<organism evidence="1 2">
    <name type="scientific">Candidatus Syntrophonatronum acetioxidans</name>
    <dbReference type="NCBI Taxonomy" id="1795816"/>
    <lineage>
        <taxon>Bacteria</taxon>
        <taxon>Bacillati</taxon>
        <taxon>Bacillota</taxon>
        <taxon>Clostridia</taxon>
        <taxon>Eubacteriales</taxon>
        <taxon>Syntrophomonadaceae</taxon>
        <taxon>Candidatus Syntrophonatronum</taxon>
    </lineage>
</organism>
<evidence type="ECO:0000313" key="2">
    <source>
        <dbReference type="Proteomes" id="UP000285138"/>
    </source>
</evidence>
<reference evidence="1 2" key="1">
    <citation type="submission" date="2018-08" db="EMBL/GenBank/DDBJ databases">
        <title>The metabolism and importance of syntrophic acetate oxidation coupled to methane or sulfide production in haloalkaline environments.</title>
        <authorList>
            <person name="Timmers P.H.A."/>
            <person name="Vavourakis C.D."/>
            <person name="Sorokin D.Y."/>
            <person name="Sinninghe Damste J.S."/>
            <person name="Muyzer G."/>
            <person name="Stams A.J.M."/>
            <person name="Plugge C.M."/>
        </authorList>
    </citation>
    <scope>NUCLEOTIDE SEQUENCE [LARGE SCALE GENOMIC DNA]</scope>
    <source>
        <strain evidence="1">MSAO_Bac1</strain>
    </source>
</reference>
<dbReference type="InterPro" id="IPR014942">
    <property type="entry name" value="AbiEii"/>
</dbReference>
<evidence type="ECO:0000313" key="1">
    <source>
        <dbReference type="EMBL" id="RQD76775.1"/>
    </source>
</evidence>
<dbReference type="EMBL" id="QZAA01000111">
    <property type="protein sequence ID" value="RQD76775.1"/>
    <property type="molecule type" value="Genomic_DNA"/>
</dbReference>
<protein>
    <recommendedName>
        <fullName evidence="3">Nucleotidyl transferase AbiEii/AbiGii toxin family protein</fullName>
    </recommendedName>
</protein>
<dbReference type="Pfam" id="PF08843">
    <property type="entry name" value="AbiEii"/>
    <property type="match status" value="1"/>
</dbReference>
<name>A0A424YFY4_9FIRM</name>
<proteinExistence type="predicted"/>
<comment type="caution">
    <text evidence="1">The sequence shown here is derived from an EMBL/GenBank/DDBJ whole genome shotgun (WGS) entry which is preliminary data.</text>
</comment>
<evidence type="ECO:0008006" key="3">
    <source>
        <dbReference type="Google" id="ProtNLM"/>
    </source>
</evidence>
<dbReference type="AlphaFoldDB" id="A0A424YFY4"/>
<sequence>MNNFNIIKKFYLAGGTAVALYLGHRYSDDFDLFSPYEFHHEEIIHSLKQIGNLDITGTARGTLHCLVNEIKLSFLYYDYPLKEPLNEALGISIAGLTDIGLMKITAIASRGSKKDFIDLYFIARKHRSLEDLFTLLPNKFEGVNYSMYHLIKSLSFFEDAENEPDPIMIEYFSWEEVKSYFRKKEKVLFEIFFLNEPK</sequence>